<dbReference type="EMBL" id="PJQY01002956">
    <property type="protein sequence ID" value="PQM41434.1"/>
    <property type="molecule type" value="Genomic_DNA"/>
</dbReference>
<evidence type="ECO:0000256" key="1">
    <source>
        <dbReference type="SAM" id="Phobius"/>
    </source>
</evidence>
<sequence>MPVNSCTIARKLDVSVVSTVVGALLEALVLFLEFRVCAAADEDEARLVLGGGEGGGLGIGWWSWVGWILGRHEIGFEELDWGI</sequence>
<name>A0A314UY16_PRUYE</name>
<feature type="transmembrane region" description="Helical" evidence="1">
    <location>
        <begin position="12"/>
        <end position="32"/>
    </location>
</feature>
<reference evidence="2 3" key="1">
    <citation type="submission" date="2018-02" db="EMBL/GenBank/DDBJ databases">
        <title>Draft genome of wild Prunus yedoensis var. nudiflora.</title>
        <authorList>
            <person name="Baek S."/>
            <person name="Kim J.-H."/>
            <person name="Choi K."/>
            <person name="Kim G.-B."/>
            <person name="Cho A."/>
            <person name="Jang H."/>
            <person name="Shin C.-H."/>
            <person name="Yu H.-J."/>
            <person name="Mun J.-H."/>
        </authorList>
    </citation>
    <scope>NUCLEOTIDE SEQUENCE [LARGE SCALE GENOMIC DNA]</scope>
    <source>
        <strain evidence="3">cv. Jeju island</strain>
        <tissue evidence="2">Leaf</tissue>
    </source>
</reference>
<protein>
    <submittedName>
        <fullName evidence="2">Uncharacterized protein</fullName>
    </submittedName>
</protein>
<dbReference type="AlphaFoldDB" id="A0A314UY16"/>
<gene>
    <name evidence="2" type="ORF">Pyn_20585</name>
</gene>
<dbReference type="Proteomes" id="UP000250321">
    <property type="component" value="Unassembled WGS sequence"/>
</dbReference>
<keyword evidence="3" id="KW-1185">Reference proteome</keyword>
<keyword evidence="1" id="KW-1133">Transmembrane helix</keyword>
<keyword evidence="1" id="KW-0812">Transmembrane</keyword>
<evidence type="ECO:0000313" key="3">
    <source>
        <dbReference type="Proteomes" id="UP000250321"/>
    </source>
</evidence>
<evidence type="ECO:0000313" key="2">
    <source>
        <dbReference type="EMBL" id="PQM41434.1"/>
    </source>
</evidence>
<accession>A0A314UY16</accession>
<comment type="caution">
    <text evidence="2">The sequence shown here is derived from an EMBL/GenBank/DDBJ whole genome shotgun (WGS) entry which is preliminary data.</text>
</comment>
<organism evidence="2 3">
    <name type="scientific">Prunus yedoensis var. nudiflora</name>
    <dbReference type="NCBI Taxonomy" id="2094558"/>
    <lineage>
        <taxon>Eukaryota</taxon>
        <taxon>Viridiplantae</taxon>
        <taxon>Streptophyta</taxon>
        <taxon>Embryophyta</taxon>
        <taxon>Tracheophyta</taxon>
        <taxon>Spermatophyta</taxon>
        <taxon>Magnoliopsida</taxon>
        <taxon>eudicotyledons</taxon>
        <taxon>Gunneridae</taxon>
        <taxon>Pentapetalae</taxon>
        <taxon>rosids</taxon>
        <taxon>fabids</taxon>
        <taxon>Rosales</taxon>
        <taxon>Rosaceae</taxon>
        <taxon>Amygdaloideae</taxon>
        <taxon>Amygdaleae</taxon>
        <taxon>Prunus</taxon>
    </lineage>
</organism>
<proteinExistence type="predicted"/>
<keyword evidence="1" id="KW-0472">Membrane</keyword>